<dbReference type="AlphaFoldDB" id="W6M442"/>
<evidence type="ECO:0000313" key="2">
    <source>
        <dbReference type="Proteomes" id="UP000035760"/>
    </source>
</evidence>
<gene>
    <name evidence="1" type="ORF">BN873_150102</name>
</gene>
<comment type="caution">
    <text evidence="1">The sequence shown here is derived from an EMBL/GenBank/DDBJ whole genome shotgun (WGS) entry which is preliminary data.</text>
</comment>
<keyword evidence="2" id="KW-1185">Reference proteome</keyword>
<name>W6M442_9GAMM</name>
<reference evidence="1" key="2">
    <citation type="submission" date="2014-03" db="EMBL/GenBank/DDBJ databases">
        <title>Candidatus Competibacter-lineage genomes retrieved from metagenomes reveal functional metabolic diversity.</title>
        <authorList>
            <person name="McIlroy S.J."/>
            <person name="Albertsen M."/>
            <person name="Andresen E.K."/>
            <person name="Saunders A.M."/>
            <person name="Kristiansen R."/>
            <person name="Stokholm-Bjerregaard M."/>
            <person name="Nielsen K.L."/>
            <person name="Nielsen P.H."/>
        </authorList>
    </citation>
    <scope>NUCLEOTIDE SEQUENCE</scope>
    <source>
        <strain evidence="1">Run_A_D11</strain>
    </source>
</reference>
<reference evidence="1" key="1">
    <citation type="submission" date="2013-07" db="EMBL/GenBank/DDBJ databases">
        <authorList>
            <person name="McIlroy S."/>
        </authorList>
    </citation>
    <scope>NUCLEOTIDE SEQUENCE [LARGE SCALE GENOMIC DNA]</scope>
    <source>
        <strain evidence="1">Run_A_D11</strain>
    </source>
</reference>
<organism evidence="1 2">
    <name type="scientific">Candidatus Competibacter denitrificans Run_A_D11</name>
    <dbReference type="NCBI Taxonomy" id="1400863"/>
    <lineage>
        <taxon>Bacteria</taxon>
        <taxon>Pseudomonadati</taxon>
        <taxon>Pseudomonadota</taxon>
        <taxon>Gammaproteobacteria</taxon>
        <taxon>Candidatus Competibacteraceae</taxon>
        <taxon>Candidatus Competibacter</taxon>
    </lineage>
</organism>
<evidence type="ECO:0000313" key="1">
    <source>
        <dbReference type="EMBL" id="CDI01314.1"/>
    </source>
</evidence>
<proteinExistence type="predicted"/>
<protein>
    <submittedName>
        <fullName evidence="1">Uncharacterized protein</fullName>
    </submittedName>
</protein>
<dbReference type="EMBL" id="CBTJ020000020">
    <property type="protein sequence ID" value="CDI01314.1"/>
    <property type="molecule type" value="Genomic_DNA"/>
</dbReference>
<sequence>MLMESGVAICAPDRNAGGGYGRPYCFPSSKRHTLFLEDPPSLANVKEGGIEAHVSLSVDHLF</sequence>
<dbReference type="Proteomes" id="UP000035760">
    <property type="component" value="Unassembled WGS sequence"/>
</dbReference>
<dbReference type="STRING" id="1400863.BN873_150102"/>
<accession>W6M442</accession>